<protein>
    <submittedName>
        <fullName evidence="1">Uncharacterized protein</fullName>
    </submittedName>
</protein>
<evidence type="ECO:0000313" key="2">
    <source>
        <dbReference type="Proteomes" id="UP000321635"/>
    </source>
</evidence>
<comment type="caution">
    <text evidence="1">The sequence shown here is derived from an EMBL/GenBank/DDBJ whole genome shotgun (WGS) entry which is preliminary data.</text>
</comment>
<dbReference type="Proteomes" id="UP000321635">
    <property type="component" value="Unassembled WGS sequence"/>
</dbReference>
<dbReference type="STRING" id="1120919.GCA_000429165_00326"/>
<sequence length="117" mass="13249">MQRDLPETFPMQATKEQHVLLLNLRKKLAGPKPVRRADRHADKFGADPPQSPVIFLYRQTGTAPDTGFRFMDAYRAYNPIRHSRHAAGGDDGNGDFIDNIAIIARENTLLFTKHFST</sequence>
<name>A0A511X674_9PROT</name>
<gene>
    <name evidence="1" type="ORF">ANI02nite_03230</name>
</gene>
<organism evidence="1 2">
    <name type="scientific">Acetobacter nitrogenifigens DSM 23921 = NBRC 105050</name>
    <dbReference type="NCBI Taxonomy" id="1120919"/>
    <lineage>
        <taxon>Bacteria</taxon>
        <taxon>Pseudomonadati</taxon>
        <taxon>Pseudomonadota</taxon>
        <taxon>Alphaproteobacteria</taxon>
        <taxon>Acetobacterales</taxon>
        <taxon>Acetobacteraceae</taxon>
        <taxon>Acetobacter</taxon>
    </lineage>
</organism>
<proteinExistence type="predicted"/>
<keyword evidence="2" id="KW-1185">Reference proteome</keyword>
<accession>A0A511X674</accession>
<evidence type="ECO:0000313" key="1">
    <source>
        <dbReference type="EMBL" id="GEN58439.1"/>
    </source>
</evidence>
<reference evidence="1 2" key="1">
    <citation type="submission" date="2019-07" db="EMBL/GenBank/DDBJ databases">
        <title>Whole genome shotgun sequence of Acetobacter nitrogenifigens NBRC 105050.</title>
        <authorList>
            <person name="Hosoyama A."/>
            <person name="Uohara A."/>
            <person name="Ohji S."/>
            <person name="Ichikawa N."/>
        </authorList>
    </citation>
    <scope>NUCLEOTIDE SEQUENCE [LARGE SCALE GENOMIC DNA]</scope>
    <source>
        <strain evidence="1 2">NBRC 105050</strain>
    </source>
</reference>
<dbReference type="EMBL" id="BJYF01000001">
    <property type="protein sequence ID" value="GEN58439.1"/>
    <property type="molecule type" value="Genomic_DNA"/>
</dbReference>
<dbReference type="AlphaFoldDB" id="A0A511X674"/>